<organism evidence="2 3">
    <name type="scientific">Laccaria amethystina LaAM-08-1</name>
    <dbReference type="NCBI Taxonomy" id="1095629"/>
    <lineage>
        <taxon>Eukaryota</taxon>
        <taxon>Fungi</taxon>
        <taxon>Dikarya</taxon>
        <taxon>Basidiomycota</taxon>
        <taxon>Agaricomycotina</taxon>
        <taxon>Agaricomycetes</taxon>
        <taxon>Agaricomycetidae</taxon>
        <taxon>Agaricales</taxon>
        <taxon>Agaricineae</taxon>
        <taxon>Hydnangiaceae</taxon>
        <taxon>Laccaria</taxon>
    </lineage>
</organism>
<evidence type="ECO:0000259" key="1">
    <source>
        <dbReference type="SMART" id="SM00148"/>
    </source>
</evidence>
<dbReference type="OrthoDB" id="269822at2759"/>
<dbReference type="STRING" id="1095629.A0A0C9WGW2"/>
<dbReference type="Pfam" id="PF00388">
    <property type="entry name" value="PI-PLC-X"/>
    <property type="match status" value="1"/>
</dbReference>
<feature type="non-terminal residue" evidence="2">
    <location>
        <position position="1"/>
    </location>
</feature>
<protein>
    <recommendedName>
        <fullName evidence="1">Phosphatidylinositol-specific phospholipase C X domain-containing protein</fullName>
    </recommendedName>
</protein>
<feature type="non-terminal residue" evidence="2">
    <location>
        <position position="128"/>
    </location>
</feature>
<dbReference type="SUPFAM" id="SSF51695">
    <property type="entry name" value="PLC-like phosphodiesterases"/>
    <property type="match status" value="1"/>
</dbReference>
<evidence type="ECO:0000313" key="2">
    <source>
        <dbReference type="EMBL" id="KIJ90139.1"/>
    </source>
</evidence>
<dbReference type="SMART" id="SM00148">
    <property type="entry name" value="PLCXc"/>
    <property type="match status" value="1"/>
</dbReference>
<evidence type="ECO:0000313" key="3">
    <source>
        <dbReference type="Proteomes" id="UP000054477"/>
    </source>
</evidence>
<dbReference type="Gene3D" id="3.20.20.190">
    <property type="entry name" value="Phosphatidylinositol (PI) phosphodiesterase"/>
    <property type="match status" value="1"/>
</dbReference>
<dbReference type="Proteomes" id="UP000054477">
    <property type="component" value="Unassembled WGS sequence"/>
</dbReference>
<dbReference type="GO" id="GO:0006629">
    <property type="term" value="P:lipid metabolic process"/>
    <property type="evidence" value="ECO:0007669"/>
    <property type="project" value="InterPro"/>
</dbReference>
<dbReference type="HOGENOM" id="CLU_1986844_0_0_1"/>
<reference evidence="3" key="2">
    <citation type="submission" date="2015-01" db="EMBL/GenBank/DDBJ databases">
        <title>Evolutionary Origins and Diversification of the Mycorrhizal Mutualists.</title>
        <authorList>
            <consortium name="DOE Joint Genome Institute"/>
            <consortium name="Mycorrhizal Genomics Consortium"/>
            <person name="Kohler A."/>
            <person name="Kuo A."/>
            <person name="Nagy L.G."/>
            <person name="Floudas D."/>
            <person name="Copeland A."/>
            <person name="Barry K.W."/>
            <person name="Cichocki N."/>
            <person name="Veneault-Fourrey C."/>
            <person name="LaButti K."/>
            <person name="Lindquist E.A."/>
            <person name="Lipzen A."/>
            <person name="Lundell T."/>
            <person name="Morin E."/>
            <person name="Murat C."/>
            <person name="Riley R."/>
            <person name="Ohm R."/>
            <person name="Sun H."/>
            <person name="Tunlid A."/>
            <person name="Henrissat B."/>
            <person name="Grigoriev I.V."/>
            <person name="Hibbett D.S."/>
            <person name="Martin F."/>
        </authorList>
    </citation>
    <scope>NUCLEOTIDE SEQUENCE [LARGE SCALE GENOMIC DNA]</scope>
    <source>
        <strain evidence="3">LaAM-08-1</strain>
    </source>
</reference>
<feature type="domain" description="Phosphatidylinositol-specific phospholipase C X" evidence="1">
    <location>
        <begin position="4"/>
        <end position="128"/>
    </location>
</feature>
<dbReference type="AlphaFoldDB" id="A0A0C9WGW2"/>
<dbReference type="GO" id="GO:0008081">
    <property type="term" value="F:phosphoric diester hydrolase activity"/>
    <property type="evidence" value="ECO:0007669"/>
    <property type="project" value="InterPro"/>
</dbReference>
<reference evidence="2 3" key="1">
    <citation type="submission" date="2014-04" db="EMBL/GenBank/DDBJ databases">
        <authorList>
            <consortium name="DOE Joint Genome Institute"/>
            <person name="Kuo A."/>
            <person name="Kohler A."/>
            <person name="Nagy L.G."/>
            <person name="Floudas D."/>
            <person name="Copeland A."/>
            <person name="Barry K.W."/>
            <person name="Cichocki N."/>
            <person name="Veneault-Fourrey C."/>
            <person name="LaButti K."/>
            <person name="Lindquist E.A."/>
            <person name="Lipzen A."/>
            <person name="Lundell T."/>
            <person name="Morin E."/>
            <person name="Murat C."/>
            <person name="Sun H."/>
            <person name="Tunlid A."/>
            <person name="Henrissat B."/>
            <person name="Grigoriev I.V."/>
            <person name="Hibbett D.S."/>
            <person name="Martin F."/>
            <person name="Nordberg H.P."/>
            <person name="Cantor M.N."/>
            <person name="Hua S.X."/>
        </authorList>
    </citation>
    <scope>NUCLEOTIDE SEQUENCE [LARGE SCALE GENOMIC DNA]</scope>
    <source>
        <strain evidence="2 3">LaAM-08-1</strain>
    </source>
</reference>
<proteinExistence type="predicted"/>
<dbReference type="InterPro" id="IPR017946">
    <property type="entry name" value="PLC-like_Pdiesterase_TIM-brl"/>
</dbReference>
<keyword evidence="3" id="KW-1185">Reference proteome</keyword>
<accession>A0A0C9WGW2</accession>
<dbReference type="EMBL" id="KN839274">
    <property type="protein sequence ID" value="KIJ90139.1"/>
    <property type="molecule type" value="Genomic_DNA"/>
</dbReference>
<dbReference type="PROSITE" id="PS50007">
    <property type="entry name" value="PIPLC_X_DOMAIN"/>
    <property type="match status" value="1"/>
</dbReference>
<dbReference type="InterPro" id="IPR000909">
    <property type="entry name" value="PLipase_C_PInositol-sp_X_dom"/>
</dbReference>
<name>A0A0C9WGW2_9AGAR</name>
<gene>
    <name evidence="2" type="ORF">K443DRAFT_686941</name>
</gene>
<sequence length="128" mass="13906">MKPTPTSYPATPVASVSPSFPLCTASRAMIFQHRNRRLAILLVTHGYTLSHGVSFSSVCLAINASVQPANWPLFVSLECHVGVQGQKELVSVMKETWGDKLVVGRIEGVPDGMVTPGHRRGRIVVITR</sequence>